<evidence type="ECO:0000313" key="2">
    <source>
        <dbReference type="Proteomes" id="UP000664991"/>
    </source>
</evidence>
<dbReference type="AlphaFoldDB" id="A0A836D785"/>
<organism evidence="1 2">
    <name type="scientific">Ovis aries</name>
    <name type="common">Sheep</name>
    <dbReference type="NCBI Taxonomy" id="9940"/>
    <lineage>
        <taxon>Eukaryota</taxon>
        <taxon>Metazoa</taxon>
        <taxon>Chordata</taxon>
        <taxon>Craniata</taxon>
        <taxon>Vertebrata</taxon>
        <taxon>Euteleostomi</taxon>
        <taxon>Mammalia</taxon>
        <taxon>Eutheria</taxon>
        <taxon>Laurasiatheria</taxon>
        <taxon>Artiodactyla</taxon>
        <taxon>Ruminantia</taxon>
        <taxon>Pecora</taxon>
        <taxon>Bovidae</taxon>
        <taxon>Caprinae</taxon>
        <taxon>Ovis</taxon>
    </lineage>
</organism>
<proteinExistence type="predicted"/>
<name>A0A836D785_SHEEP</name>
<accession>A0A836D785</accession>
<evidence type="ECO:0000313" key="1">
    <source>
        <dbReference type="EMBL" id="KAG5214399.1"/>
    </source>
</evidence>
<reference evidence="1 2" key="1">
    <citation type="submission" date="2020-12" db="EMBL/GenBank/DDBJ databases">
        <title>De novo assembly of Tibetan sheep genome.</title>
        <authorList>
            <person name="Li X."/>
        </authorList>
    </citation>
    <scope>NUCLEOTIDE SEQUENCE [LARGE SCALE GENOMIC DNA]</scope>
    <source>
        <tissue evidence="1">Heart</tissue>
    </source>
</reference>
<gene>
    <name evidence="1" type="ORF">JEQ12_010185</name>
</gene>
<dbReference type="Proteomes" id="UP000664991">
    <property type="component" value="Unassembled WGS sequence"/>
</dbReference>
<comment type="caution">
    <text evidence="1">The sequence shown here is derived from an EMBL/GenBank/DDBJ whole genome shotgun (WGS) entry which is preliminary data.</text>
</comment>
<protein>
    <submittedName>
        <fullName evidence="1">Uncharacterized protein</fullName>
    </submittedName>
</protein>
<dbReference type="EMBL" id="JAEMGP010000002">
    <property type="protein sequence ID" value="KAG5214399.1"/>
    <property type="molecule type" value="Genomic_DNA"/>
</dbReference>
<sequence length="175" mass="18821">METLKAACQNLLVSTNTRQLKTMDSEGPCFQRAFTVTAPYKVPITPVAQTPGLQGGVVRTLLSCQETEAEKILTAGGRQSQDPVKGHAESFERLSTLPGSSFPEAVSDLPVTIVITVTTTGPALFSPVNIFARDSVSTPDRGTKIWHAKQCNREKVGKKKVINLARPETRLGGLS</sequence>